<dbReference type="AlphaFoldDB" id="A0A971M135"/>
<gene>
    <name evidence="5" type="ORF">GXY80_00235</name>
</gene>
<reference evidence="5" key="2">
    <citation type="submission" date="2020-01" db="EMBL/GenBank/DDBJ databases">
        <authorList>
            <person name="Campanaro S."/>
        </authorList>
    </citation>
    <scope>NUCLEOTIDE SEQUENCE</scope>
    <source>
        <strain evidence="5">AS06rmzACSIP_7</strain>
    </source>
</reference>
<dbReference type="Pfam" id="PF13458">
    <property type="entry name" value="Peripla_BP_6"/>
    <property type="match status" value="1"/>
</dbReference>
<feature type="signal peptide" evidence="3">
    <location>
        <begin position="1"/>
        <end position="23"/>
    </location>
</feature>
<feature type="chain" id="PRO_5036869133" evidence="3">
    <location>
        <begin position="24"/>
        <end position="376"/>
    </location>
</feature>
<reference evidence="5" key="1">
    <citation type="journal article" date="2020" name="Biotechnol. Biofuels">
        <title>New insights from the biogas microbiome by comprehensive genome-resolved metagenomics of nearly 1600 species originating from multiple anaerobic digesters.</title>
        <authorList>
            <person name="Campanaro S."/>
            <person name="Treu L."/>
            <person name="Rodriguez-R L.M."/>
            <person name="Kovalovszki A."/>
            <person name="Ziels R.M."/>
            <person name="Maus I."/>
            <person name="Zhu X."/>
            <person name="Kougias P.G."/>
            <person name="Basile A."/>
            <person name="Luo G."/>
            <person name="Schluter A."/>
            <person name="Konstantinidis K.T."/>
            <person name="Angelidaki I."/>
        </authorList>
    </citation>
    <scope>NUCLEOTIDE SEQUENCE</scope>
    <source>
        <strain evidence="5">AS06rmzACSIP_7</strain>
    </source>
</reference>
<organism evidence="5 6">
    <name type="scientific">Syntrophorhabdus aromaticivorans</name>
    <dbReference type="NCBI Taxonomy" id="328301"/>
    <lineage>
        <taxon>Bacteria</taxon>
        <taxon>Pseudomonadati</taxon>
        <taxon>Thermodesulfobacteriota</taxon>
        <taxon>Syntrophorhabdia</taxon>
        <taxon>Syntrophorhabdales</taxon>
        <taxon>Syntrophorhabdaceae</taxon>
        <taxon>Syntrophorhabdus</taxon>
    </lineage>
</organism>
<evidence type="ECO:0000313" key="6">
    <source>
        <dbReference type="Proteomes" id="UP000777265"/>
    </source>
</evidence>
<dbReference type="EMBL" id="JAAYEE010000005">
    <property type="protein sequence ID" value="NLW33895.1"/>
    <property type="molecule type" value="Genomic_DNA"/>
</dbReference>
<evidence type="ECO:0000256" key="1">
    <source>
        <dbReference type="ARBA" id="ARBA00010062"/>
    </source>
</evidence>
<comment type="caution">
    <text evidence="5">The sequence shown here is derived from an EMBL/GenBank/DDBJ whole genome shotgun (WGS) entry which is preliminary data.</text>
</comment>
<dbReference type="InterPro" id="IPR028082">
    <property type="entry name" value="Peripla_BP_I"/>
</dbReference>
<keyword evidence="2 3" id="KW-0732">Signal</keyword>
<sequence length="376" mass="41027">MKKALYISLMLATCLFMSTYVFAKETIKVGLITPLSGDVKTYGESVKNAFNMALEEYAKKGKYKIEPIIADDRNDPTEGANAALKLITQDRVVAIIGPVTSKVAIPVSEIANGNRIPMISGTATNPKVTISEGKRKPYVFRACYIDPFQGTIGARFVSKQIKQKTAAVLYDVGNDYSKGLAEYFKSTFTKGGGVVVAYESYQKDDVDFSGIITKVGTKKPDVIYIPDYYNKVALIAKQIREKGLKGVLVGGDGWDSPELLKIGGKAVVGGYFTNHYSPDRKDPVAEAFIKKYKARYGVVPDTFAALKYDATMIFLKALDGAKKPNSQEIVKLLGALKNYKGVTGNMSFDRNGDAVKSVVILKVEKGGFKYMATVNP</sequence>
<comment type="similarity">
    <text evidence="1">Belongs to the leucine-binding protein family.</text>
</comment>
<dbReference type="InterPro" id="IPR028081">
    <property type="entry name" value="Leu-bd"/>
</dbReference>
<evidence type="ECO:0000259" key="4">
    <source>
        <dbReference type="Pfam" id="PF13458"/>
    </source>
</evidence>
<dbReference type="SUPFAM" id="SSF53822">
    <property type="entry name" value="Periplasmic binding protein-like I"/>
    <property type="match status" value="1"/>
</dbReference>
<dbReference type="Gene3D" id="3.40.50.2300">
    <property type="match status" value="2"/>
</dbReference>
<protein>
    <submittedName>
        <fullName evidence="5">ABC transporter substrate-binding protein</fullName>
    </submittedName>
</protein>
<feature type="domain" description="Leucine-binding protein" evidence="4">
    <location>
        <begin position="26"/>
        <end position="367"/>
    </location>
</feature>
<evidence type="ECO:0000256" key="2">
    <source>
        <dbReference type="ARBA" id="ARBA00022729"/>
    </source>
</evidence>
<dbReference type="PANTHER" id="PTHR30483:SF6">
    <property type="entry name" value="PERIPLASMIC BINDING PROTEIN OF ABC TRANSPORTER FOR NATURAL AMINO ACIDS"/>
    <property type="match status" value="1"/>
</dbReference>
<dbReference type="InterPro" id="IPR051010">
    <property type="entry name" value="BCAA_transport"/>
</dbReference>
<dbReference type="Proteomes" id="UP000777265">
    <property type="component" value="Unassembled WGS sequence"/>
</dbReference>
<evidence type="ECO:0000256" key="3">
    <source>
        <dbReference type="SAM" id="SignalP"/>
    </source>
</evidence>
<evidence type="ECO:0000313" key="5">
    <source>
        <dbReference type="EMBL" id="NLW33895.1"/>
    </source>
</evidence>
<accession>A0A971M135</accession>
<proteinExistence type="inferred from homology"/>
<dbReference type="PANTHER" id="PTHR30483">
    <property type="entry name" value="LEUCINE-SPECIFIC-BINDING PROTEIN"/>
    <property type="match status" value="1"/>
</dbReference>
<name>A0A971M135_9BACT</name>
<dbReference type="CDD" id="cd06347">
    <property type="entry name" value="PBP1_ABC_LivK_ligand_binding-like"/>
    <property type="match status" value="1"/>
</dbReference>